<keyword evidence="2" id="KW-1185">Reference proteome</keyword>
<dbReference type="Gene3D" id="3.20.80.10">
    <property type="entry name" value="Regulatory factor, effector binding domain"/>
    <property type="match status" value="1"/>
</dbReference>
<dbReference type="EMBL" id="RQVQ01000041">
    <property type="protein sequence ID" value="RRJ88403.1"/>
    <property type="molecule type" value="Genomic_DNA"/>
</dbReference>
<name>A0A3P3W6V3_9FLAO</name>
<gene>
    <name evidence="1" type="ORF">EG240_13715</name>
</gene>
<evidence type="ECO:0000313" key="2">
    <source>
        <dbReference type="Proteomes" id="UP000275719"/>
    </source>
</evidence>
<protein>
    <recommendedName>
        <fullName evidence="3">Polyketide cyclase</fullName>
    </recommendedName>
</protein>
<accession>A0A3P3W6V3</accession>
<dbReference type="Proteomes" id="UP000275719">
    <property type="component" value="Unassembled WGS sequence"/>
</dbReference>
<dbReference type="Gene3D" id="3.30.530.20">
    <property type="match status" value="1"/>
</dbReference>
<reference evidence="1 2" key="1">
    <citation type="submission" date="2018-11" db="EMBL/GenBank/DDBJ databases">
        <title>Flavobacterium sp. nov., YIM 102701-2 draft genome.</title>
        <authorList>
            <person name="Li G."/>
            <person name="Jiang Y."/>
        </authorList>
    </citation>
    <scope>NUCLEOTIDE SEQUENCE [LARGE SCALE GENOMIC DNA]</scope>
    <source>
        <strain evidence="1 2">YIM 102701-2</strain>
    </source>
</reference>
<proteinExistence type="predicted"/>
<evidence type="ECO:0008006" key="3">
    <source>
        <dbReference type="Google" id="ProtNLM"/>
    </source>
</evidence>
<dbReference type="InterPro" id="IPR011256">
    <property type="entry name" value="Reg_factor_effector_dom_sf"/>
</dbReference>
<organism evidence="1 2">
    <name type="scientific">Paenimyroides tangerinum</name>
    <dbReference type="NCBI Taxonomy" id="2488728"/>
    <lineage>
        <taxon>Bacteria</taxon>
        <taxon>Pseudomonadati</taxon>
        <taxon>Bacteroidota</taxon>
        <taxon>Flavobacteriia</taxon>
        <taxon>Flavobacteriales</taxon>
        <taxon>Flavobacteriaceae</taxon>
        <taxon>Paenimyroides</taxon>
    </lineage>
</organism>
<dbReference type="InterPro" id="IPR023393">
    <property type="entry name" value="START-like_dom_sf"/>
</dbReference>
<dbReference type="OrthoDB" id="9807923at2"/>
<evidence type="ECO:0000313" key="1">
    <source>
        <dbReference type="EMBL" id="RRJ88403.1"/>
    </source>
</evidence>
<sequence length="349" mass="39823">MKILKYIFFFIVLSVIALTVFIATQNSNYTISKEKEINLPKYTVFNYLNNLKNYEQWQVFNEETTPFTLDSISKGKDAEIHWKNSSIKITDVFPSDSLILNLNQDDIESTLKWKLKSTKKGTLVTLEVEGKMDFITKFKAFFQGGIENINGPIFEKTLNSINHHLIEEYTKFTVKNEGIILINETYFIKKMISCTAENLSEQIFETMKSMKLFCTENDLKVNGNPFTIFENINFSSGVVNYAVCLPITTEIFTNEDSDITGGKTESFHAYKTTLTGDYSHSDKAWGENKKGINENKLTVKSSIKPISIYKKSILDSNKPSEWITEILTPVNESVIYIPEVSNDSIPAVQ</sequence>
<dbReference type="SUPFAM" id="SSF55961">
    <property type="entry name" value="Bet v1-like"/>
    <property type="match status" value="1"/>
</dbReference>
<comment type="caution">
    <text evidence="1">The sequence shown here is derived from an EMBL/GenBank/DDBJ whole genome shotgun (WGS) entry which is preliminary data.</text>
</comment>
<dbReference type="AlphaFoldDB" id="A0A3P3W6V3"/>